<dbReference type="AlphaFoldDB" id="A0A2I0K000"/>
<evidence type="ECO:0000313" key="3">
    <source>
        <dbReference type="Proteomes" id="UP000233551"/>
    </source>
</evidence>
<feature type="compositionally biased region" description="Low complexity" evidence="1">
    <location>
        <begin position="37"/>
        <end position="65"/>
    </location>
</feature>
<dbReference type="Proteomes" id="UP000233551">
    <property type="component" value="Unassembled WGS sequence"/>
</dbReference>
<evidence type="ECO:0000256" key="1">
    <source>
        <dbReference type="SAM" id="MobiDB-lite"/>
    </source>
</evidence>
<protein>
    <submittedName>
        <fullName evidence="2">Uncharacterized protein</fullName>
    </submittedName>
</protein>
<organism evidence="2 3">
    <name type="scientific">Punica granatum</name>
    <name type="common">Pomegranate</name>
    <dbReference type="NCBI Taxonomy" id="22663"/>
    <lineage>
        <taxon>Eukaryota</taxon>
        <taxon>Viridiplantae</taxon>
        <taxon>Streptophyta</taxon>
        <taxon>Embryophyta</taxon>
        <taxon>Tracheophyta</taxon>
        <taxon>Spermatophyta</taxon>
        <taxon>Magnoliopsida</taxon>
        <taxon>eudicotyledons</taxon>
        <taxon>Gunneridae</taxon>
        <taxon>Pentapetalae</taxon>
        <taxon>rosids</taxon>
        <taxon>malvids</taxon>
        <taxon>Myrtales</taxon>
        <taxon>Lythraceae</taxon>
        <taxon>Punica</taxon>
    </lineage>
</organism>
<accession>A0A2I0K000</accession>
<comment type="caution">
    <text evidence="2">The sequence shown here is derived from an EMBL/GenBank/DDBJ whole genome shotgun (WGS) entry which is preliminary data.</text>
</comment>
<gene>
    <name evidence="2" type="ORF">CRG98_017773</name>
</gene>
<reference evidence="2 3" key="1">
    <citation type="submission" date="2017-11" db="EMBL/GenBank/DDBJ databases">
        <title>De-novo sequencing of pomegranate (Punica granatum L.) genome.</title>
        <authorList>
            <person name="Akparov Z."/>
            <person name="Amiraslanov A."/>
            <person name="Hajiyeva S."/>
            <person name="Abbasov M."/>
            <person name="Kaur K."/>
            <person name="Hamwieh A."/>
            <person name="Solovyev V."/>
            <person name="Salamov A."/>
            <person name="Braich B."/>
            <person name="Kosarev P."/>
            <person name="Mahmoud A."/>
            <person name="Hajiyev E."/>
            <person name="Babayeva S."/>
            <person name="Izzatullayeva V."/>
            <person name="Mammadov A."/>
            <person name="Mammadov A."/>
            <person name="Sharifova S."/>
            <person name="Ojaghi J."/>
            <person name="Eynullazada K."/>
            <person name="Bayramov B."/>
            <person name="Abdulazimova A."/>
            <person name="Shahmuradov I."/>
        </authorList>
    </citation>
    <scope>NUCLEOTIDE SEQUENCE [LARGE SCALE GENOMIC DNA]</scope>
    <source>
        <strain evidence="3">cv. AG2017</strain>
        <tissue evidence="2">Leaf</tissue>
    </source>
</reference>
<evidence type="ECO:0000313" key="2">
    <source>
        <dbReference type="EMBL" id="PKI61875.1"/>
    </source>
</evidence>
<feature type="compositionally biased region" description="Polar residues" evidence="1">
    <location>
        <begin position="76"/>
        <end position="96"/>
    </location>
</feature>
<sequence>MGGIRLQEVDQTVEEPRPLENEDCGAHQDNDQGTLASDMGSSPSSTSGGEMSPSFSSASPPDSDMLQNLLDRSVKTDTSLGSDGSRQSQTAVAESSGNHESERKPKRNRRLPAWQKDYDCRLAAFKPPPLAAPTDSKSSP</sequence>
<dbReference type="EMBL" id="PGOL01001001">
    <property type="protein sequence ID" value="PKI61875.1"/>
    <property type="molecule type" value="Genomic_DNA"/>
</dbReference>
<keyword evidence="3" id="KW-1185">Reference proteome</keyword>
<feature type="region of interest" description="Disordered" evidence="1">
    <location>
        <begin position="1"/>
        <end position="115"/>
    </location>
</feature>
<name>A0A2I0K000_PUNGR</name>
<feature type="non-terminal residue" evidence="2">
    <location>
        <position position="140"/>
    </location>
</feature>
<proteinExistence type="predicted"/>
<feature type="compositionally biased region" description="Basic and acidic residues" evidence="1">
    <location>
        <begin position="14"/>
        <end position="30"/>
    </location>
</feature>